<reference evidence="4 5" key="1">
    <citation type="submission" date="2024-04" db="EMBL/GenBank/DDBJ databases">
        <title>Complete genome sequence of Fusarium acuminatum.</title>
        <authorList>
            <person name="Lan B."/>
        </authorList>
    </citation>
    <scope>NUCLEOTIDE SEQUENCE [LARGE SCALE GENOMIC DNA]</scope>
    <source>
        <strain evidence="4">1A</strain>
    </source>
</reference>
<evidence type="ECO:0000313" key="4">
    <source>
        <dbReference type="EMBL" id="WZH39191.1"/>
    </source>
</evidence>
<comment type="similarity">
    <text evidence="1">Belongs to the FAH family.</text>
</comment>
<dbReference type="Pfam" id="PF01557">
    <property type="entry name" value="FAA_hydrolase"/>
    <property type="match status" value="1"/>
</dbReference>
<dbReference type="Gene3D" id="3.10.180.10">
    <property type="entry name" value="2,3-Dihydroxybiphenyl 1,2-Dioxygenase, domain 1"/>
    <property type="match status" value="1"/>
</dbReference>
<protein>
    <recommendedName>
        <fullName evidence="3">Fumarylacetoacetase-like C-terminal domain-containing protein</fullName>
    </recommendedName>
</protein>
<proteinExistence type="inferred from homology"/>
<dbReference type="PANTHER" id="PTHR42796:SF4">
    <property type="entry name" value="FUMARYLACETOACETATE HYDROLASE DOMAIN-CONTAINING PROTEIN 2A"/>
    <property type="match status" value="1"/>
</dbReference>
<evidence type="ECO:0000256" key="1">
    <source>
        <dbReference type="ARBA" id="ARBA00010211"/>
    </source>
</evidence>
<organism evidence="4 5">
    <name type="scientific">Fusarium acuminatum</name>
    <dbReference type="NCBI Taxonomy" id="5515"/>
    <lineage>
        <taxon>Eukaryota</taxon>
        <taxon>Fungi</taxon>
        <taxon>Dikarya</taxon>
        <taxon>Ascomycota</taxon>
        <taxon>Pezizomycotina</taxon>
        <taxon>Sordariomycetes</taxon>
        <taxon>Hypocreomycetidae</taxon>
        <taxon>Hypocreales</taxon>
        <taxon>Nectriaceae</taxon>
        <taxon>Fusarium</taxon>
        <taxon>Fusarium tricinctum species complex</taxon>
    </lineage>
</organism>
<evidence type="ECO:0000313" key="5">
    <source>
        <dbReference type="Proteomes" id="UP001489902"/>
    </source>
</evidence>
<sequence length="468" mass="52650">MAPDQVPFGLATIVNEDGNLETALVLKQWVYPLSKLDQSFHARSMMDLLQDWPSSWKSLQRLASDIGDGNARETENTRIQLQNVNFDTPIRYPNKLLAVGANYSSHLEEMGLPAEKWDPMPFFSCPPTSSIVGPGKTVPMPRWTQNFDWECELTVIMGKRIQNATPEEAQNAIAGYTIGLDLSCRDLFQTGPHALTDIIRGKAQPGMKPCGPIFWPKECIGSFDDAPVKLWLNGQLMIDGSTTEMIQRPEECLSEISQILPLDPGDMIMTGTPAGGAKSHGDRWLRKGDCIKAQISNMQPLEDSKKNTKETTKPKSFTGINHLKLPCHDVLKTGEFYEKIFHLSRIPKYNHYTPDHKLFAIMLEHKPTKLIVELRYVPAQATAQKGWDPITWGVGTRADLQEWGAWLDGHGVSRSNVLTGIKGWVMACEDPDGRIVRLYVEDEEHEWTDHPDQDEYWLGSVEANPTQE</sequence>
<dbReference type="Gene3D" id="3.90.850.10">
    <property type="entry name" value="Fumarylacetoacetase-like, C-terminal domain"/>
    <property type="match status" value="1"/>
</dbReference>
<feature type="domain" description="Fumarylacetoacetase-like C-terminal" evidence="3">
    <location>
        <begin position="96"/>
        <end position="301"/>
    </location>
</feature>
<dbReference type="PANTHER" id="PTHR42796">
    <property type="entry name" value="FUMARYLACETOACETATE HYDROLASE DOMAIN-CONTAINING PROTEIN 2A-RELATED"/>
    <property type="match status" value="1"/>
</dbReference>
<dbReference type="SUPFAM" id="SSF56529">
    <property type="entry name" value="FAH"/>
    <property type="match status" value="1"/>
</dbReference>
<dbReference type="Proteomes" id="UP001489902">
    <property type="component" value="Chromosome 1"/>
</dbReference>
<dbReference type="EMBL" id="CP151260">
    <property type="protein sequence ID" value="WZH39191.1"/>
    <property type="molecule type" value="Genomic_DNA"/>
</dbReference>
<accession>A0ABZ2WFJ5</accession>
<evidence type="ECO:0000259" key="3">
    <source>
        <dbReference type="Pfam" id="PF01557"/>
    </source>
</evidence>
<dbReference type="InterPro" id="IPR029068">
    <property type="entry name" value="Glyas_Bleomycin-R_OHBP_Dase"/>
</dbReference>
<evidence type="ECO:0000256" key="2">
    <source>
        <dbReference type="ARBA" id="ARBA00022723"/>
    </source>
</evidence>
<dbReference type="InterPro" id="IPR051121">
    <property type="entry name" value="FAH"/>
</dbReference>
<dbReference type="InterPro" id="IPR036663">
    <property type="entry name" value="Fumarylacetoacetase_C_sf"/>
</dbReference>
<name>A0ABZ2WFJ5_9HYPO</name>
<dbReference type="InterPro" id="IPR011234">
    <property type="entry name" value="Fumarylacetoacetase-like_C"/>
</dbReference>
<gene>
    <name evidence="4" type="ORF">QYS62_000099</name>
</gene>
<keyword evidence="2" id="KW-0479">Metal-binding</keyword>
<dbReference type="SUPFAM" id="SSF54593">
    <property type="entry name" value="Glyoxalase/Bleomycin resistance protein/Dihydroxybiphenyl dioxygenase"/>
    <property type="match status" value="1"/>
</dbReference>
<keyword evidence="5" id="KW-1185">Reference proteome</keyword>